<evidence type="ECO:0000256" key="1">
    <source>
        <dbReference type="ARBA" id="ARBA00001974"/>
    </source>
</evidence>
<comment type="caution">
    <text evidence="8">The sequence shown here is derived from an EMBL/GenBank/DDBJ whole genome shotgun (WGS) entry which is preliminary data.</text>
</comment>
<dbReference type="SUPFAM" id="SSF51971">
    <property type="entry name" value="Nucleotide-binding domain"/>
    <property type="match status" value="1"/>
</dbReference>
<organism evidence="8 9">
    <name type="scientific">Ambispora leptoticha</name>
    <dbReference type="NCBI Taxonomy" id="144679"/>
    <lineage>
        <taxon>Eukaryota</taxon>
        <taxon>Fungi</taxon>
        <taxon>Fungi incertae sedis</taxon>
        <taxon>Mucoromycota</taxon>
        <taxon>Glomeromycotina</taxon>
        <taxon>Glomeromycetes</taxon>
        <taxon>Archaeosporales</taxon>
        <taxon>Ambisporaceae</taxon>
        <taxon>Ambispora</taxon>
    </lineage>
</organism>
<evidence type="ECO:0000256" key="5">
    <source>
        <dbReference type="ARBA" id="ARBA00023002"/>
    </source>
</evidence>
<comment type="cofactor">
    <cofactor evidence="1">
        <name>FAD</name>
        <dbReference type="ChEBI" id="CHEBI:57692"/>
    </cofactor>
</comment>
<feature type="domain" description="FAD dependent oxidoreductase" evidence="7">
    <location>
        <begin position="45"/>
        <end position="370"/>
    </location>
</feature>
<reference evidence="8" key="1">
    <citation type="submission" date="2021-06" db="EMBL/GenBank/DDBJ databases">
        <authorList>
            <person name="Kallberg Y."/>
            <person name="Tangrot J."/>
            <person name="Rosling A."/>
        </authorList>
    </citation>
    <scope>NUCLEOTIDE SEQUENCE</scope>
    <source>
        <strain evidence="8">FL130A</strain>
    </source>
</reference>
<dbReference type="OrthoDB" id="2015447at2759"/>
<gene>
    <name evidence="8" type="ORF">ALEPTO_LOCUS2390</name>
</gene>
<keyword evidence="9" id="KW-1185">Reference proteome</keyword>
<feature type="compositionally biased region" description="Polar residues" evidence="6">
    <location>
        <begin position="9"/>
        <end position="22"/>
    </location>
</feature>
<protein>
    <submittedName>
        <fullName evidence="8">3110_t:CDS:1</fullName>
    </submittedName>
</protein>
<evidence type="ECO:0000313" key="9">
    <source>
        <dbReference type="Proteomes" id="UP000789508"/>
    </source>
</evidence>
<dbReference type="GO" id="GO:0003884">
    <property type="term" value="F:D-amino-acid oxidase activity"/>
    <property type="evidence" value="ECO:0007669"/>
    <property type="project" value="InterPro"/>
</dbReference>
<keyword evidence="3" id="KW-0285">Flavoprotein</keyword>
<evidence type="ECO:0000256" key="3">
    <source>
        <dbReference type="ARBA" id="ARBA00022630"/>
    </source>
</evidence>
<dbReference type="GO" id="GO:0019478">
    <property type="term" value="P:D-amino acid catabolic process"/>
    <property type="evidence" value="ECO:0007669"/>
    <property type="project" value="TreeGrafter"/>
</dbReference>
<accession>A0A9N8W6S9</accession>
<dbReference type="PIRSF" id="PIRSF000189">
    <property type="entry name" value="D-aa_oxidase"/>
    <property type="match status" value="1"/>
</dbReference>
<dbReference type="AlphaFoldDB" id="A0A9N8W6S9"/>
<sequence length="410" mass="46049">MSEVEESSKTQFSTSIPTQNIEQQPPQSQQKNQSSSQKPKRRANVIGAGVSGLTTALLLQRNGYQTTILAEFFPGDLSIRYGSPWAGADWRSNVEMDDAQLQKFEAYSFKTLWKLSNVAPDAGIKIVTIYDYVDKKPKLRRDQPWFKKIVPNFKVLRKPHLPANCEFGVSYTTVSLNVPKYLRWLLNQFKESGGQTVNKRLAHIKEAFGPDIDVVVNCSGVSARTLGGVEDEAVYPTRGQTVVVWAPHVKSIVTKRSTVAGNYDITYLIPRDDGQVILGGTFQPNDYNSEPDEKVAREIIQKCDELCPELTHGKGIRSLEITSHNVGLRPSRKGGIRIETEYRKRDDGSEILVCHNYGHHSYGYTSSWGVSCEAFNLIETAFAKRQEFEVAFTNDNSKTDQMVEKSESKL</sequence>
<dbReference type="PANTHER" id="PTHR11530:SF11">
    <property type="entry name" value="D-ASPARTATE OXIDASE"/>
    <property type="match status" value="1"/>
</dbReference>
<feature type="region of interest" description="Disordered" evidence="6">
    <location>
        <begin position="1"/>
        <end position="43"/>
    </location>
</feature>
<keyword evidence="4" id="KW-0274">FAD</keyword>
<dbReference type="EMBL" id="CAJVPS010000343">
    <property type="protein sequence ID" value="CAG8479004.1"/>
    <property type="molecule type" value="Genomic_DNA"/>
</dbReference>
<dbReference type="SUPFAM" id="SSF54373">
    <property type="entry name" value="FAD-linked reductases, C-terminal domain"/>
    <property type="match status" value="1"/>
</dbReference>
<dbReference type="InterPro" id="IPR023209">
    <property type="entry name" value="DAO"/>
</dbReference>
<evidence type="ECO:0000256" key="6">
    <source>
        <dbReference type="SAM" id="MobiDB-lite"/>
    </source>
</evidence>
<name>A0A9N8W6S9_9GLOM</name>
<keyword evidence="5" id="KW-0560">Oxidoreductase</keyword>
<evidence type="ECO:0000256" key="2">
    <source>
        <dbReference type="ARBA" id="ARBA00006730"/>
    </source>
</evidence>
<dbReference type="PANTHER" id="PTHR11530">
    <property type="entry name" value="D-AMINO ACID OXIDASE"/>
    <property type="match status" value="1"/>
</dbReference>
<dbReference type="InterPro" id="IPR006076">
    <property type="entry name" value="FAD-dep_OxRdtase"/>
</dbReference>
<evidence type="ECO:0000259" key="7">
    <source>
        <dbReference type="Pfam" id="PF01266"/>
    </source>
</evidence>
<feature type="compositionally biased region" description="Low complexity" evidence="6">
    <location>
        <begin position="23"/>
        <end position="37"/>
    </location>
</feature>
<dbReference type="GO" id="GO:0005737">
    <property type="term" value="C:cytoplasm"/>
    <property type="evidence" value="ECO:0007669"/>
    <property type="project" value="TreeGrafter"/>
</dbReference>
<dbReference type="Pfam" id="PF01266">
    <property type="entry name" value="DAO"/>
    <property type="match status" value="1"/>
</dbReference>
<dbReference type="Gene3D" id="3.40.50.720">
    <property type="entry name" value="NAD(P)-binding Rossmann-like Domain"/>
    <property type="match status" value="1"/>
</dbReference>
<dbReference type="GO" id="GO:0071949">
    <property type="term" value="F:FAD binding"/>
    <property type="evidence" value="ECO:0007669"/>
    <property type="project" value="InterPro"/>
</dbReference>
<dbReference type="Gene3D" id="3.30.9.10">
    <property type="entry name" value="D-Amino Acid Oxidase, subunit A, domain 2"/>
    <property type="match status" value="1"/>
</dbReference>
<dbReference type="Proteomes" id="UP000789508">
    <property type="component" value="Unassembled WGS sequence"/>
</dbReference>
<proteinExistence type="inferred from homology"/>
<evidence type="ECO:0000256" key="4">
    <source>
        <dbReference type="ARBA" id="ARBA00022827"/>
    </source>
</evidence>
<comment type="similarity">
    <text evidence="2">Belongs to the DAMOX/DASOX family.</text>
</comment>
<evidence type="ECO:0000313" key="8">
    <source>
        <dbReference type="EMBL" id="CAG8479004.1"/>
    </source>
</evidence>